<dbReference type="Proteomes" id="UP000236546">
    <property type="component" value="Unassembled WGS sequence"/>
</dbReference>
<evidence type="ECO:0000313" key="1">
    <source>
        <dbReference type="EMBL" id="PNP43092.1"/>
    </source>
</evidence>
<protein>
    <submittedName>
        <fullName evidence="1">Uncharacterized protein</fullName>
    </submittedName>
</protein>
<comment type="caution">
    <text evidence="1">The sequence shown here is derived from an EMBL/GenBank/DDBJ whole genome shotgun (WGS) entry which is preliminary data.</text>
</comment>
<evidence type="ECO:0000313" key="2">
    <source>
        <dbReference type="Proteomes" id="UP000236546"/>
    </source>
</evidence>
<dbReference type="AlphaFoldDB" id="A0A2K0TC37"/>
<name>A0A2K0TC37_9HYPO</name>
<gene>
    <name evidence="1" type="ORF">TGAMA5MH_05025</name>
</gene>
<sequence>MSNHIVANTASNRKATCPIRVSARTTATFSIPQNRVNTTQTTTGVIWD</sequence>
<organism evidence="1 2">
    <name type="scientific">Trichoderma gamsii</name>
    <dbReference type="NCBI Taxonomy" id="398673"/>
    <lineage>
        <taxon>Eukaryota</taxon>
        <taxon>Fungi</taxon>
        <taxon>Dikarya</taxon>
        <taxon>Ascomycota</taxon>
        <taxon>Pezizomycotina</taxon>
        <taxon>Sordariomycetes</taxon>
        <taxon>Hypocreomycetidae</taxon>
        <taxon>Hypocreales</taxon>
        <taxon>Hypocreaceae</taxon>
        <taxon>Trichoderma</taxon>
    </lineage>
</organism>
<reference evidence="1 2" key="1">
    <citation type="submission" date="2017-02" db="EMBL/GenBank/DDBJ databases">
        <title>Genomes of Trichoderma spp. with biocontrol activity.</title>
        <authorList>
            <person name="Gardiner D."/>
            <person name="Kazan K."/>
            <person name="Vos C."/>
            <person name="Harvey P."/>
        </authorList>
    </citation>
    <scope>NUCLEOTIDE SEQUENCE [LARGE SCALE GENOMIC DNA]</scope>
    <source>
        <strain evidence="1 2">A5MH</strain>
    </source>
</reference>
<accession>A0A2K0TC37</accession>
<proteinExistence type="predicted"/>
<dbReference type="EMBL" id="MTYH01000049">
    <property type="protein sequence ID" value="PNP43092.1"/>
    <property type="molecule type" value="Genomic_DNA"/>
</dbReference>